<evidence type="ECO:0000256" key="5">
    <source>
        <dbReference type="SAM" id="Phobius"/>
    </source>
</evidence>
<dbReference type="PANTHER" id="PTHR42723:SF1">
    <property type="entry name" value="CHLOROPHYLL SYNTHASE, CHLOROPLASTIC"/>
    <property type="match status" value="1"/>
</dbReference>
<dbReference type="GO" id="GO:0016020">
    <property type="term" value="C:membrane"/>
    <property type="evidence" value="ECO:0007669"/>
    <property type="project" value="UniProtKB-SubCell"/>
</dbReference>
<reference evidence="7" key="1">
    <citation type="journal article" date="2024" name="IScience">
        <title>Strigolactones Initiate the Formation of Haustorium-like Structures in Castilleja.</title>
        <authorList>
            <person name="Buerger M."/>
            <person name="Peterson D."/>
            <person name="Chory J."/>
        </authorList>
    </citation>
    <scope>NUCLEOTIDE SEQUENCE [LARGE SCALE GENOMIC DNA]</scope>
</reference>
<evidence type="ECO:0000256" key="1">
    <source>
        <dbReference type="ARBA" id="ARBA00004141"/>
    </source>
</evidence>
<dbReference type="Proteomes" id="UP001632038">
    <property type="component" value="Unassembled WGS sequence"/>
</dbReference>
<dbReference type="PANTHER" id="PTHR42723">
    <property type="entry name" value="CHLOROPHYLL SYNTHASE"/>
    <property type="match status" value="1"/>
</dbReference>
<name>A0ABD3C5R9_9LAMI</name>
<dbReference type="Pfam" id="PF01040">
    <property type="entry name" value="UbiA"/>
    <property type="match status" value="1"/>
</dbReference>
<evidence type="ECO:0000313" key="6">
    <source>
        <dbReference type="EMBL" id="KAL3625140.1"/>
    </source>
</evidence>
<comment type="caution">
    <text evidence="6">The sequence shown here is derived from an EMBL/GenBank/DDBJ whole genome shotgun (WGS) entry which is preliminary data.</text>
</comment>
<keyword evidence="7" id="KW-1185">Reference proteome</keyword>
<organism evidence="6 7">
    <name type="scientific">Castilleja foliolosa</name>
    <dbReference type="NCBI Taxonomy" id="1961234"/>
    <lineage>
        <taxon>Eukaryota</taxon>
        <taxon>Viridiplantae</taxon>
        <taxon>Streptophyta</taxon>
        <taxon>Embryophyta</taxon>
        <taxon>Tracheophyta</taxon>
        <taxon>Spermatophyta</taxon>
        <taxon>Magnoliopsida</taxon>
        <taxon>eudicotyledons</taxon>
        <taxon>Gunneridae</taxon>
        <taxon>Pentapetalae</taxon>
        <taxon>asterids</taxon>
        <taxon>lamiids</taxon>
        <taxon>Lamiales</taxon>
        <taxon>Orobanchaceae</taxon>
        <taxon>Pedicularideae</taxon>
        <taxon>Castillejinae</taxon>
        <taxon>Castilleja</taxon>
    </lineage>
</organism>
<evidence type="ECO:0000256" key="2">
    <source>
        <dbReference type="ARBA" id="ARBA00022692"/>
    </source>
</evidence>
<comment type="subcellular location">
    <subcellularLocation>
        <location evidence="1">Membrane</location>
        <topology evidence="1">Multi-pass membrane protein</topology>
    </subcellularLocation>
</comment>
<sequence length="140" mass="15725">MTEGSFRSKCASMNNLAQFDQQSHESTNDVSAGYASDDVVHSSGRGRERKRVLGIAIVNDFKSIEGDRQMGLQSLPVAFGSETAKWIYICWCDRHNSIVRGYLLGAGKLYYALALLGLIAPQIFFQFKYFLKDPVKYDVK</sequence>
<keyword evidence="2 5" id="KW-0812">Transmembrane</keyword>
<keyword evidence="3 5" id="KW-1133">Transmembrane helix</keyword>
<accession>A0ABD3C5R9</accession>
<dbReference type="InterPro" id="IPR050475">
    <property type="entry name" value="Prenyltransferase_related"/>
</dbReference>
<keyword evidence="4 5" id="KW-0472">Membrane</keyword>
<evidence type="ECO:0000313" key="7">
    <source>
        <dbReference type="Proteomes" id="UP001632038"/>
    </source>
</evidence>
<gene>
    <name evidence="6" type="ORF">CASFOL_030594</name>
</gene>
<proteinExistence type="predicted"/>
<feature type="transmembrane region" description="Helical" evidence="5">
    <location>
        <begin position="109"/>
        <end position="131"/>
    </location>
</feature>
<dbReference type="InterPro" id="IPR000537">
    <property type="entry name" value="UbiA_prenyltransferase"/>
</dbReference>
<evidence type="ECO:0000256" key="3">
    <source>
        <dbReference type="ARBA" id="ARBA00022989"/>
    </source>
</evidence>
<dbReference type="AlphaFoldDB" id="A0ABD3C5R9"/>
<dbReference type="EMBL" id="JAVIJP010000052">
    <property type="protein sequence ID" value="KAL3625140.1"/>
    <property type="molecule type" value="Genomic_DNA"/>
</dbReference>
<evidence type="ECO:0000256" key="4">
    <source>
        <dbReference type="ARBA" id="ARBA00023136"/>
    </source>
</evidence>
<protein>
    <submittedName>
        <fullName evidence="6">Uncharacterized protein</fullName>
    </submittedName>
</protein>